<evidence type="ECO:0000313" key="2">
    <source>
        <dbReference type="Proteomes" id="UP000294820"/>
    </source>
</evidence>
<dbReference type="AlphaFoldDB" id="A0A375ADR1"/>
<reference evidence="1 2" key="1">
    <citation type="submission" date="2016-09" db="EMBL/GenBank/DDBJ databases">
        <authorList>
            <person name="Reverchon S."/>
            <person name="Nasser W."/>
            <person name="Leonard S."/>
            <person name="Brochier C."/>
            <person name="Duprey A."/>
        </authorList>
    </citation>
    <scope>NUCLEOTIDE SEQUENCE [LARGE SCALE GENOMIC DNA]</scope>
    <source>
        <strain evidence="1 2">174/2</strain>
    </source>
</reference>
<gene>
    <name evidence="1" type="ORF">DAQ1742_03430</name>
</gene>
<dbReference type="KEGG" id="daq:DAQ1742_03430"/>
<evidence type="ECO:0000313" key="1">
    <source>
        <dbReference type="EMBL" id="SLM64238.1"/>
    </source>
</evidence>
<sequence length="70" mass="8308">MKRNDFNIEMESGVMGLYINECIYSFDIGFFLDGYLKNHVKNNFSVAFAFLDDNDRIKKYEVEVIEMTHK</sequence>
<dbReference type="EMBL" id="LT615367">
    <property type="protein sequence ID" value="SLM64238.1"/>
    <property type="molecule type" value="Genomic_DNA"/>
</dbReference>
<proteinExistence type="predicted"/>
<accession>A0A375ADR1</accession>
<name>A0A375ADR1_9GAMM</name>
<keyword evidence="2" id="KW-1185">Reference proteome</keyword>
<protein>
    <submittedName>
        <fullName evidence="1">Uncharacterized protein</fullName>
    </submittedName>
</protein>
<dbReference type="Proteomes" id="UP000294820">
    <property type="component" value="Chromosome 1"/>
</dbReference>
<organism evidence="1 2">
    <name type="scientific">Dickeya aquatica</name>
    <dbReference type="NCBI Taxonomy" id="1401087"/>
    <lineage>
        <taxon>Bacteria</taxon>
        <taxon>Pseudomonadati</taxon>
        <taxon>Pseudomonadota</taxon>
        <taxon>Gammaproteobacteria</taxon>
        <taxon>Enterobacterales</taxon>
        <taxon>Pectobacteriaceae</taxon>
        <taxon>Dickeya</taxon>
    </lineage>
</organism>